<comment type="similarity">
    <text evidence="2">Belongs to the peptidase C59 family.</text>
</comment>
<evidence type="ECO:0000313" key="11">
    <source>
        <dbReference type="EMBL" id="HJG95911.1"/>
    </source>
</evidence>
<gene>
    <name evidence="11" type="primary">bsh</name>
    <name evidence="11" type="ORF">K8V90_02260</name>
</gene>
<evidence type="ECO:0000256" key="7">
    <source>
        <dbReference type="ARBA" id="ARBA00044806"/>
    </source>
</evidence>
<comment type="pathway">
    <text evidence="1">Lipid metabolism; bile acid biosynthesis.</text>
</comment>
<proteinExistence type="inferred from homology"/>
<sequence length="328" mass="37115">MCTALTLKTKDGYNLFGRNMDLSYSFNQAVTLLPRNYEYKDRVTQTMKKTKYAILGMAAIIDNYPAFADGFNEKGLGCAGLNFPGYSYLEEKSVPGKNNLAPYDLIIWILSNFETVDEVSKELENVELVAVPINENTPLPTLHWIVADKYGKSIVIEKTKENLKVYKNPIGVLTNSPTFDWHLTNLNEYMHITPTQPQNIKWTDKELKPLGVGVGTKGLPGGFTGADRFVRIAYLKSKLPETEDLMSGISQFFHILNNVAMPKGSVLDNGKDDITLYTSCMCQQKGIYYYTTYKNNGISAVDMNKENLDAKEIKRFEYLDNLHITYQN</sequence>
<evidence type="ECO:0000256" key="6">
    <source>
        <dbReference type="ARBA" id="ARBA00044804"/>
    </source>
</evidence>
<dbReference type="GO" id="GO:0045302">
    <property type="term" value="F:choloylglycine hydrolase activity"/>
    <property type="evidence" value="ECO:0007669"/>
    <property type="project" value="UniProtKB-EC"/>
</dbReference>
<accession>A0A921MYX5</accession>
<evidence type="ECO:0000256" key="8">
    <source>
        <dbReference type="ARBA" id="ARBA00047285"/>
    </source>
</evidence>
<protein>
    <recommendedName>
        <fullName evidence="5">choloylglycine hydrolase</fullName>
        <ecNumber evidence="5">3.5.1.24</ecNumber>
    </recommendedName>
    <alternativeName>
        <fullName evidence="6">Bile salt hydrolase</fullName>
    </alternativeName>
    <alternativeName>
        <fullName evidence="7">Choloylglycine hydrolase</fullName>
    </alternativeName>
</protein>
<dbReference type="PANTHER" id="PTHR35527:SF2">
    <property type="entry name" value="HYDROLASE"/>
    <property type="match status" value="1"/>
</dbReference>
<dbReference type="Gene3D" id="3.60.60.10">
    <property type="entry name" value="Penicillin V Acylase, Chain A"/>
    <property type="match status" value="1"/>
</dbReference>
<dbReference type="Pfam" id="PF02275">
    <property type="entry name" value="CBAH"/>
    <property type="match status" value="1"/>
</dbReference>
<keyword evidence="3 11" id="KW-0378">Hydrolase</keyword>
<evidence type="ECO:0000256" key="4">
    <source>
        <dbReference type="ARBA" id="ARBA00023098"/>
    </source>
</evidence>
<dbReference type="PANTHER" id="PTHR35527">
    <property type="entry name" value="CHOLOYLGLYCINE HYDROLASE"/>
    <property type="match status" value="1"/>
</dbReference>
<dbReference type="InterPro" id="IPR047711">
    <property type="entry name" value="CBAH"/>
</dbReference>
<evidence type="ECO:0000259" key="10">
    <source>
        <dbReference type="Pfam" id="PF02275"/>
    </source>
</evidence>
<feature type="domain" description="Choloylglycine hydrolase/NAAA C-terminal" evidence="10">
    <location>
        <begin position="2"/>
        <end position="314"/>
    </location>
</feature>
<dbReference type="NCBIfam" id="NF038245">
    <property type="entry name" value="bile_salt_hydro"/>
    <property type="match status" value="1"/>
</dbReference>
<evidence type="ECO:0000313" key="12">
    <source>
        <dbReference type="Proteomes" id="UP000776700"/>
    </source>
</evidence>
<keyword evidence="4" id="KW-0443">Lipid metabolism</keyword>
<evidence type="ECO:0000256" key="9">
    <source>
        <dbReference type="ARBA" id="ARBA00048897"/>
    </source>
</evidence>
<dbReference type="InterPro" id="IPR052193">
    <property type="entry name" value="Peptidase_C59"/>
</dbReference>
<dbReference type="Proteomes" id="UP000776700">
    <property type="component" value="Unassembled WGS sequence"/>
</dbReference>
<organism evidence="11 12">
    <name type="scientific">Romboutsia timonensis</name>
    <dbReference type="NCBI Taxonomy" id="1776391"/>
    <lineage>
        <taxon>Bacteria</taxon>
        <taxon>Bacillati</taxon>
        <taxon>Bacillota</taxon>
        <taxon>Clostridia</taxon>
        <taxon>Peptostreptococcales</taxon>
        <taxon>Peptostreptococcaceae</taxon>
        <taxon>Romboutsia</taxon>
    </lineage>
</organism>
<dbReference type="InterPro" id="IPR029055">
    <property type="entry name" value="Ntn_hydrolases_N"/>
</dbReference>
<comment type="catalytic activity">
    <reaction evidence="8">
        <text>cholate + taurine = taurocholate + H2O</text>
        <dbReference type="Rhea" id="RHEA:47108"/>
        <dbReference type="ChEBI" id="CHEBI:15377"/>
        <dbReference type="ChEBI" id="CHEBI:29747"/>
        <dbReference type="ChEBI" id="CHEBI:36257"/>
        <dbReference type="ChEBI" id="CHEBI:507393"/>
    </reaction>
    <physiologicalReaction direction="right-to-left" evidence="8">
        <dbReference type="Rhea" id="RHEA:47110"/>
    </physiologicalReaction>
</comment>
<reference evidence="11" key="1">
    <citation type="journal article" date="2021" name="PeerJ">
        <title>Extensive microbial diversity within the chicken gut microbiome revealed by metagenomics and culture.</title>
        <authorList>
            <person name="Gilroy R."/>
            <person name="Ravi A."/>
            <person name="Getino M."/>
            <person name="Pursley I."/>
            <person name="Horton D.L."/>
            <person name="Alikhan N.F."/>
            <person name="Baker D."/>
            <person name="Gharbi K."/>
            <person name="Hall N."/>
            <person name="Watson M."/>
            <person name="Adriaenssens E.M."/>
            <person name="Foster-Nyarko E."/>
            <person name="Jarju S."/>
            <person name="Secka A."/>
            <person name="Antonio M."/>
            <person name="Oren A."/>
            <person name="Chaudhuri R.R."/>
            <person name="La Ragione R."/>
            <person name="Hildebrand F."/>
            <person name="Pallen M.J."/>
        </authorList>
    </citation>
    <scope>NUCLEOTIDE SEQUENCE</scope>
    <source>
        <strain evidence="11">1277</strain>
    </source>
</reference>
<dbReference type="SUPFAM" id="SSF56235">
    <property type="entry name" value="N-terminal nucleophile aminohydrolases (Ntn hydrolases)"/>
    <property type="match status" value="1"/>
</dbReference>
<dbReference type="CDD" id="cd00542">
    <property type="entry name" value="Ntn_PVA"/>
    <property type="match status" value="1"/>
</dbReference>
<evidence type="ECO:0000256" key="5">
    <source>
        <dbReference type="ARBA" id="ARBA00044769"/>
    </source>
</evidence>
<comment type="caution">
    <text evidence="11">The sequence shown here is derived from an EMBL/GenBank/DDBJ whole genome shotgun (WGS) entry which is preliminary data.</text>
</comment>
<dbReference type="GO" id="GO:0006629">
    <property type="term" value="P:lipid metabolic process"/>
    <property type="evidence" value="ECO:0007669"/>
    <property type="project" value="UniProtKB-KW"/>
</dbReference>
<dbReference type="EMBL" id="DYUB01000075">
    <property type="protein sequence ID" value="HJG95911.1"/>
    <property type="molecule type" value="Genomic_DNA"/>
</dbReference>
<evidence type="ECO:0000256" key="2">
    <source>
        <dbReference type="ARBA" id="ARBA00006625"/>
    </source>
</evidence>
<dbReference type="AlphaFoldDB" id="A0A921MYX5"/>
<dbReference type="InterPro" id="IPR029132">
    <property type="entry name" value="CBAH/NAAA_C"/>
</dbReference>
<comment type="catalytic activity">
    <reaction evidence="9">
        <text>taurodeoxycholate + H2O = deoxycholate + taurine</text>
        <dbReference type="Rhea" id="RHEA:47556"/>
        <dbReference type="ChEBI" id="CHEBI:15377"/>
        <dbReference type="ChEBI" id="CHEBI:23614"/>
        <dbReference type="ChEBI" id="CHEBI:36261"/>
        <dbReference type="ChEBI" id="CHEBI:507393"/>
    </reaction>
    <physiologicalReaction direction="left-to-right" evidence="9">
        <dbReference type="Rhea" id="RHEA:47557"/>
    </physiologicalReaction>
</comment>
<dbReference type="EC" id="3.5.1.24" evidence="5"/>
<evidence type="ECO:0000256" key="3">
    <source>
        <dbReference type="ARBA" id="ARBA00022801"/>
    </source>
</evidence>
<reference evidence="11" key="2">
    <citation type="submission" date="2021-09" db="EMBL/GenBank/DDBJ databases">
        <authorList>
            <person name="Gilroy R."/>
        </authorList>
    </citation>
    <scope>NUCLEOTIDE SEQUENCE</scope>
    <source>
        <strain evidence="11">1277</strain>
    </source>
</reference>
<evidence type="ECO:0000256" key="1">
    <source>
        <dbReference type="ARBA" id="ARBA00004860"/>
    </source>
</evidence>
<name>A0A921MYX5_9FIRM</name>